<dbReference type="Proteomes" id="UP001497516">
    <property type="component" value="Chromosome 4"/>
</dbReference>
<protein>
    <submittedName>
        <fullName evidence="2">Uncharacterized protein</fullName>
    </submittedName>
</protein>
<sequence length="81" mass="8851">MQGAEGTLQRKSTADNERNKIGRRNNDDDGDGKSKISTTDGEDGSRRVSGADKTALRKSIADNERSEIGQRNNDDDDRVGK</sequence>
<proteinExistence type="predicted"/>
<keyword evidence="3" id="KW-1185">Reference proteome</keyword>
<feature type="region of interest" description="Disordered" evidence="1">
    <location>
        <begin position="1"/>
        <end position="81"/>
    </location>
</feature>
<dbReference type="AlphaFoldDB" id="A0AAV2E871"/>
<evidence type="ECO:0000256" key="1">
    <source>
        <dbReference type="SAM" id="MobiDB-lite"/>
    </source>
</evidence>
<feature type="compositionally biased region" description="Basic and acidic residues" evidence="1">
    <location>
        <begin position="59"/>
        <end position="68"/>
    </location>
</feature>
<dbReference type="EMBL" id="OZ034817">
    <property type="protein sequence ID" value="CAL1382158.1"/>
    <property type="molecule type" value="Genomic_DNA"/>
</dbReference>
<reference evidence="2 3" key="1">
    <citation type="submission" date="2024-04" db="EMBL/GenBank/DDBJ databases">
        <authorList>
            <person name="Fracassetti M."/>
        </authorList>
    </citation>
    <scope>NUCLEOTIDE SEQUENCE [LARGE SCALE GENOMIC DNA]</scope>
</reference>
<name>A0AAV2E871_9ROSI</name>
<gene>
    <name evidence="2" type="ORF">LTRI10_LOCUS23498</name>
</gene>
<feature type="compositionally biased region" description="Basic and acidic residues" evidence="1">
    <location>
        <begin position="12"/>
        <end position="34"/>
    </location>
</feature>
<evidence type="ECO:0000313" key="2">
    <source>
        <dbReference type="EMBL" id="CAL1382158.1"/>
    </source>
</evidence>
<evidence type="ECO:0000313" key="3">
    <source>
        <dbReference type="Proteomes" id="UP001497516"/>
    </source>
</evidence>
<organism evidence="2 3">
    <name type="scientific">Linum trigynum</name>
    <dbReference type="NCBI Taxonomy" id="586398"/>
    <lineage>
        <taxon>Eukaryota</taxon>
        <taxon>Viridiplantae</taxon>
        <taxon>Streptophyta</taxon>
        <taxon>Embryophyta</taxon>
        <taxon>Tracheophyta</taxon>
        <taxon>Spermatophyta</taxon>
        <taxon>Magnoliopsida</taxon>
        <taxon>eudicotyledons</taxon>
        <taxon>Gunneridae</taxon>
        <taxon>Pentapetalae</taxon>
        <taxon>rosids</taxon>
        <taxon>fabids</taxon>
        <taxon>Malpighiales</taxon>
        <taxon>Linaceae</taxon>
        <taxon>Linum</taxon>
    </lineage>
</organism>
<accession>A0AAV2E871</accession>